<dbReference type="PANTHER" id="PTHR11735:SF11">
    <property type="entry name" value="TRNA THREONYLCARBAMOYLADENOSINE BIOSYNTHESIS PROTEIN TSAB"/>
    <property type="match status" value="1"/>
</dbReference>
<dbReference type="GO" id="GO:0016740">
    <property type="term" value="F:transferase activity"/>
    <property type="evidence" value="ECO:0007669"/>
    <property type="project" value="UniProtKB-KW"/>
</dbReference>
<dbReference type="KEGG" id="aqt:FN924_02515"/>
<keyword evidence="2" id="KW-0808">Transferase</keyword>
<sequence>MNILAMDTSNQVLGVAVIKDGNLAGEYMSNVQKNHSVRLMPAIYQLMSDTHTKPEELDRIVVAKGPGSYTGVRIGLTTAKTMGWALGIPVIAVSSLELVARQATYFSGLICPFFDARRGLVYTGLYEQNEAGELQLSKEETNILFEDWLKQLKIEGKPVLFLSQDIKLHKQRIQEIMKELAVFPTDSFYHIPRPSLMVDDLSEKEAEPVHSLTPSYLRLVEAEAKWLEQQGEQKNG</sequence>
<gene>
    <name evidence="2" type="primary">tsaB</name>
    <name evidence="2" type="ORF">FN924_02515</name>
</gene>
<accession>A0A516KCN6</accession>
<dbReference type="AlphaFoldDB" id="A0A516KCN6"/>
<dbReference type="InterPro" id="IPR043129">
    <property type="entry name" value="ATPase_NBD"/>
</dbReference>
<dbReference type="Pfam" id="PF00814">
    <property type="entry name" value="TsaD"/>
    <property type="match status" value="1"/>
</dbReference>
<protein>
    <submittedName>
        <fullName evidence="2">tRNA (Adenosine(37)-N6)-threonylcarbamoyltransferase complex dimerization subunit type 1 TsaB</fullName>
    </submittedName>
</protein>
<dbReference type="RefSeq" id="WP_143891914.1">
    <property type="nucleotide sequence ID" value="NZ_CP041666.1"/>
</dbReference>
<dbReference type="InterPro" id="IPR000905">
    <property type="entry name" value="Gcp-like_dom"/>
</dbReference>
<proteinExistence type="predicted"/>
<dbReference type="Gene3D" id="3.30.420.40">
    <property type="match status" value="2"/>
</dbReference>
<evidence type="ECO:0000313" key="3">
    <source>
        <dbReference type="Proteomes" id="UP000315215"/>
    </source>
</evidence>
<dbReference type="EMBL" id="CP041666">
    <property type="protein sequence ID" value="QDP39164.1"/>
    <property type="molecule type" value="Genomic_DNA"/>
</dbReference>
<evidence type="ECO:0000259" key="1">
    <source>
        <dbReference type="Pfam" id="PF00814"/>
    </source>
</evidence>
<organism evidence="2 3">
    <name type="scientific">Radiobacillus deserti</name>
    <dbReference type="NCBI Taxonomy" id="2594883"/>
    <lineage>
        <taxon>Bacteria</taxon>
        <taxon>Bacillati</taxon>
        <taxon>Bacillota</taxon>
        <taxon>Bacilli</taxon>
        <taxon>Bacillales</taxon>
        <taxon>Bacillaceae</taxon>
        <taxon>Radiobacillus</taxon>
    </lineage>
</organism>
<dbReference type="GO" id="GO:0005829">
    <property type="term" value="C:cytosol"/>
    <property type="evidence" value="ECO:0007669"/>
    <property type="project" value="TreeGrafter"/>
</dbReference>
<feature type="domain" description="Gcp-like" evidence="1">
    <location>
        <begin position="31"/>
        <end position="226"/>
    </location>
</feature>
<dbReference type="CDD" id="cd24032">
    <property type="entry name" value="ASKHA_NBD_TsaB"/>
    <property type="match status" value="1"/>
</dbReference>
<dbReference type="NCBIfam" id="TIGR03725">
    <property type="entry name" value="T6A_YeaZ"/>
    <property type="match status" value="1"/>
</dbReference>
<dbReference type="InterPro" id="IPR022496">
    <property type="entry name" value="T6A_TsaB"/>
</dbReference>
<dbReference type="Proteomes" id="UP000315215">
    <property type="component" value="Chromosome"/>
</dbReference>
<dbReference type="PANTHER" id="PTHR11735">
    <property type="entry name" value="TRNA N6-ADENOSINE THREONYLCARBAMOYLTRANSFERASE"/>
    <property type="match status" value="1"/>
</dbReference>
<name>A0A516KCN6_9BACI</name>
<reference evidence="2 3" key="1">
    <citation type="submission" date="2019-07" db="EMBL/GenBank/DDBJ databases">
        <authorList>
            <person name="Li J."/>
        </authorList>
    </citation>
    <scope>NUCLEOTIDE SEQUENCE [LARGE SCALE GENOMIC DNA]</scope>
    <source>
        <strain evidence="2 3">TKL69</strain>
    </source>
</reference>
<dbReference type="SUPFAM" id="SSF53067">
    <property type="entry name" value="Actin-like ATPase domain"/>
    <property type="match status" value="2"/>
</dbReference>
<evidence type="ECO:0000313" key="2">
    <source>
        <dbReference type="EMBL" id="QDP39164.1"/>
    </source>
</evidence>
<keyword evidence="3" id="KW-1185">Reference proteome</keyword>
<dbReference type="GO" id="GO:0002949">
    <property type="term" value="P:tRNA threonylcarbamoyladenosine modification"/>
    <property type="evidence" value="ECO:0007669"/>
    <property type="project" value="InterPro"/>
</dbReference>
<dbReference type="OrthoDB" id="9784166at2"/>